<dbReference type="PANTHER" id="PTHR43293">
    <property type="entry name" value="ACETATE COA-TRANSFERASE YDIF"/>
    <property type="match status" value="1"/>
</dbReference>
<dbReference type="InterPro" id="IPR037171">
    <property type="entry name" value="NagB/RpiA_transferase-like"/>
</dbReference>
<dbReference type="PANTHER" id="PTHR43293:SF3">
    <property type="entry name" value="CHOLESTEROL RING-CLEAVING HYDROLASE IPDB SUBUNIT"/>
    <property type="match status" value="1"/>
</dbReference>
<keyword evidence="1" id="KW-0808">Transferase</keyword>
<dbReference type="AlphaFoldDB" id="A0A5K7ZJY9"/>
<dbReference type="GO" id="GO:0008410">
    <property type="term" value="F:CoA-transferase activity"/>
    <property type="evidence" value="ECO:0007669"/>
    <property type="project" value="InterPro"/>
</dbReference>
<dbReference type="Proteomes" id="UP000425960">
    <property type="component" value="Chromosome"/>
</dbReference>
<dbReference type="InterPro" id="IPR004165">
    <property type="entry name" value="CoA_trans_fam_I"/>
</dbReference>
<dbReference type="Gene3D" id="3.40.1080.10">
    <property type="entry name" value="Glutaconate Coenzyme A-transferase"/>
    <property type="match status" value="1"/>
</dbReference>
<dbReference type="KEGG" id="dov:DSCO28_22600"/>
<dbReference type="RefSeq" id="WP_155322324.1">
    <property type="nucleotide sequence ID" value="NZ_AP021876.1"/>
</dbReference>
<protein>
    <submittedName>
        <fullName evidence="1">CoA-transferase subunit beta</fullName>
    </submittedName>
</protein>
<name>A0A5K7ZJY9_9BACT</name>
<dbReference type="EMBL" id="AP021876">
    <property type="protein sequence ID" value="BBO81694.1"/>
    <property type="molecule type" value="Genomic_DNA"/>
</dbReference>
<proteinExistence type="predicted"/>
<accession>A0A5K7ZJY9</accession>
<dbReference type="SUPFAM" id="SSF100950">
    <property type="entry name" value="NagB/RpiA/CoA transferase-like"/>
    <property type="match status" value="1"/>
</dbReference>
<reference evidence="1 2" key="1">
    <citation type="submission" date="2019-11" db="EMBL/GenBank/DDBJ databases">
        <title>Comparative genomics of hydrocarbon-degrading Desulfosarcina strains.</title>
        <authorList>
            <person name="Watanabe M."/>
            <person name="Kojima H."/>
            <person name="Fukui M."/>
        </authorList>
    </citation>
    <scope>NUCLEOTIDE SEQUENCE [LARGE SCALE GENOMIC DNA]</scope>
    <source>
        <strain evidence="1 2">28bB2T</strain>
    </source>
</reference>
<gene>
    <name evidence="1" type="ORF">DSCO28_22600</name>
</gene>
<evidence type="ECO:0000313" key="2">
    <source>
        <dbReference type="Proteomes" id="UP000425960"/>
    </source>
</evidence>
<organism evidence="1 2">
    <name type="scientific">Desulfosarcina ovata subsp. sediminis</name>
    <dbReference type="NCBI Taxonomy" id="885957"/>
    <lineage>
        <taxon>Bacteria</taxon>
        <taxon>Pseudomonadati</taxon>
        <taxon>Thermodesulfobacteriota</taxon>
        <taxon>Desulfobacteria</taxon>
        <taxon>Desulfobacterales</taxon>
        <taxon>Desulfosarcinaceae</taxon>
        <taxon>Desulfosarcina</taxon>
    </lineage>
</organism>
<dbReference type="SMART" id="SM00882">
    <property type="entry name" value="CoA_trans"/>
    <property type="match status" value="1"/>
</dbReference>
<dbReference type="Pfam" id="PF01144">
    <property type="entry name" value="CoA_trans"/>
    <property type="match status" value="1"/>
</dbReference>
<sequence>MDYTLREMMTVVAAREIKNDDIVFCGTGISMLAAMAAKSINAPDCVIFFETGAIDAALEEIPMAVADSRVMYHTASSGGLLDAFATMQNPTTGQKVIGILGAAQIDIFGNLNSTVIGDYFSPKTRFSGSGGGCDVASFVPRSMIFMQHEKRKFVKTLDYLTSPGHLDGPDGRRKAGLPAGGPELVITNMAVMRFDDTTKQMYLDGVYPGIDPEAVLEQMQFSVDISRAREVMPPSADELNILRDKCDPQRLIL</sequence>
<evidence type="ECO:0000313" key="1">
    <source>
        <dbReference type="EMBL" id="BBO81694.1"/>
    </source>
</evidence>